<dbReference type="PANTHER" id="PTHR30576">
    <property type="entry name" value="COLANIC BIOSYNTHESIS UDP-GLUCOSE LIPID CARRIER TRANSFERASE"/>
    <property type="match status" value="1"/>
</dbReference>
<keyword evidence="2" id="KW-0472">Membrane</keyword>
<dbReference type="Proteomes" id="UP000658980">
    <property type="component" value="Unassembled WGS sequence"/>
</dbReference>
<dbReference type="InterPro" id="IPR003362">
    <property type="entry name" value="Bact_transf"/>
</dbReference>
<comment type="caution">
    <text evidence="4">The sequence shown here is derived from an EMBL/GenBank/DDBJ whole genome shotgun (WGS) entry which is preliminary data.</text>
</comment>
<evidence type="ECO:0000256" key="2">
    <source>
        <dbReference type="SAM" id="Phobius"/>
    </source>
</evidence>
<dbReference type="EMBL" id="JACSPU010000001">
    <property type="protein sequence ID" value="MBD8013374.1"/>
    <property type="molecule type" value="Genomic_DNA"/>
</dbReference>
<accession>A0ABR8W8N9</accession>
<keyword evidence="2" id="KW-1133">Transmembrane helix</keyword>
<proteinExistence type="inferred from homology"/>
<feature type="transmembrane region" description="Helical" evidence="2">
    <location>
        <begin position="12"/>
        <end position="32"/>
    </location>
</feature>
<gene>
    <name evidence="4" type="ORF">H9630_00975</name>
</gene>
<keyword evidence="4" id="KW-0808">Transferase</keyword>
<dbReference type="GO" id="GO:0016740">
    <property type="term" value="F:transferase activity"/>
    <property type="evidence" value="ECO:0007669"/>
    <property type="project" value="UniProtKB-KW"/>
</dbReference>
<sequence>MYSFTKRLMDIILSLIAVIMFSPILVIIALLIKFDSKGPIVFKQKRPGINKKLFTIYKFRTMKIETPNVSTEKLGDPSRYITKLGLFLRKSSLDELPQLFNIMFGHMSIVGPRPALYNQDDLIELRDKHGINELKPGLTGYAQVMGRDNITDIEKVRYEEFYKKNMSLWLDIKIIWWTFKSVVKSEGVRVN</sequence>
<dbReference type="RefSeq" id="WP_191713627.1">
    <property type="nucleotide sequence ID" value="NZ_JACSPU010000001.1"/>
</dbReference>
<feature type="domain" description="Bacterial sugar transferase" evidence="3">
    <location>
        <begin position="6"/>
        <end position="184"/>
    </location>
</feature>
<evidence type="ECO:0000313" key="5">
    <source>
        <dbReference type="Proteomes" id="UP000658980"/>
    </source>
</evidence>
<evidence type="ECO:0000256" key="1">
    <source>
        <dbReference type="ARBA" id="ARBA00006464"/>
    </source>
</evidence>
<name>A0ABR8W8N9_9BACL</name>
<keyword evidence="2" id="KW-0812">Transmembrane</keyword>
<reference evidence="4 5" key="1">
    <citation type="submission" date="2020-08" db="EMBL/GenBank/DDBJ databases">
        <title>A Genomic Blueprint of the Chicken Gut Microbiome.</title>
        <authorList>
            <person name="Gilroy R."/>
            <person name="Ravi A."/>
            <person name="Getino M."/>
            <person name="Pursley I."/>
            <person name="Horton D.L."/>
            <person name="Alikhan N.-F."/>
            <person name="Baker D."/>
            <person name="Gharbi K."/>
            <person name="Hall N."/>
            <person name="Watson M."/>
            <person name="Adriaenssens E.M."/>
            <person name="Foster-Nyarko E."/>
            <person name="Jarju S."/>
            <person name="Secka A."/>
            <person name="Antonio M."/>
            <person name="Oren A."/>
            <person name="Chaudhuri R."/>
            <person name="La Ragione R.M."/>
            <person name="Hildebrand F."/>
            <person name="Pallen M.J."/>
        </authorList>
    </citation>
    <scope>NUCLEOTIDE SEQUENCE [LARGE SCALE GENOMIC DNA]</scope>
    <source>
        <strain evidence="4 5">Sa1BUA13</strain>
    </source>
</reference>
<evidence type="ECO:0000259" key="3">
    <source>
        <dbReference type="Pfam" id="PF02397"/>
    </source>
</evidence>
<keyword evidence="5" id="KW-1185">Reference proteome</keyword>
<dbReference type="Pfam" id="PF02397">
    <property type="entry name" value="Bac_transf"/>
    <property type="match status" value="1"/>
</dbReference>
<organism evidence="4 5">
    <name type="scientific">Planococcus wigleyi</name>
    <dbReference type="NCBI Taxonomy" id="2762216"/>
    <lineage>
        <taxon>Bacteria</taxon>
        <taxon>Bacillati</taxon>
        <taxon>Bacillota</taxon>
        <taxon>Bacilli</taxon>
        <taxon>Bacillales</taxon>
        <taxon>Caryophanaceae</taxon>
        <taxon>Planococcus</taxon>
    </lineage>
</organism>
<dbReference type="PANTHER" id="PTHR30576:SF10">
    <property type="entry name" value="SLL5057 PROTEIN"/>
    <property type="match status" value="1"/>
</dbReference>
<protein>
    <submittedName>
        <fullName evidence="4">Sugar transferase</fullName>
    </submittedName>
</protein>
<comment type="similarity">
    <text evidence="1">Belongs to the bacterial sugar transferase family.</text>
</comment>
<evidence type="ECO:0000313" key="4">
    <source>
        <dbReference type="EMBL" id="MBD8013374.1"/>
    </source>
</evidence>